<evidence type="ECO:0000313" key="1">
    <source>
        <dbReference type="EMBL" id="VYS74203.1"/>
    </source>
</evidence>
<gene>
    <name evidence="1" type="ORF">BFLFYP10_00132</name>
</gene>
<dbReference type="AlphaFoldDB" id="A0A6N2QZV7"/>
<sequence length="49" mass="5520">MLSYTPLLVFLLVFSSCLHLSDFLAPDKETIISKEKALKSQPLKGIRVK</sequence>
<accession>A0A6N2QZV7</accession>
<organism evidence="1">
    <name type="scientific">Bacteroides faecis</name>
    <dbReference type="NCBI Taxonomy" id="674529"/>
    <lineage>
        <taxon>Bacteria</taxon>
        <taxon>Pseudomonadati</taxon>
        <taxon>Bacteroidota</taxon>
        <taxon>Bacteroidia</taxon>
        <taxon>Bacteroidales</taxon>
        <taxon>Bacteroidaceae</taxon>
        <taxon>Bacteroides</taxon>
    </lineage>
</organism>
<proteinExistence type="predicted"/>
<name>A0A6N2QZV7_9BACE</name>
<dbReference type="EMBL" id="CACRSZ010000001">
    <property type="protein sequence ID" value="VYS74203.1"/>
    <property type="molecule type" value="Genomic_DNA"/>
</dbReference>
<reference evidence="1" key="1">
    <citation type="submission" date="2019-11" db="EMBL/GenBank/DDBJ databases">
        <authorList>
            <person name="Feng L."/>
        </authorList>
    </citation>
    <scope>NUCLEOTIDE SEQUENCE</scope>
    <source>
        <strain evidence="1">BfaecisLFYP10</strain>
    </source>
</reference>
<protein>
    <submittedName>
        <fullName evidence="1">Uncharacterized protein</fullName>
    </submittedName>
</protein>